<dbReference type="Proteomes" id="UP000821845">
    <property type="component" value="Chromosome 5"/>
</dbReference>
<reference evidence="1" key="1">
    <citation type="submission" date="2020-05" db="EMBL/GenBank/DDBJ databases">
        <title>Large-scale comparative analyses of tick genomes elucidate their genetic diversity and vector capacities.</title>
        <authorList>
            <person name="Jia N."/>
            <person name="Wang J."/>
            <person name="Shi W."/>
            <person name="Du L."/>
            <person name="Sun Y."/>
            <person name="Zhan W."/>
            <person name="Jiang J."/>
            <person name="Wang Q."/>
            <person name="Zhang B."/>
            <person name="Ji P."/>
            <person name="Sakyi L.B."/>
            <person name="Cui X."/>
            <person name="Yuan T."/>
            <person name="Jiang B."/>
            <person name="Yang W."/>
            <person name="Lam T.T.-Y."/>
            <person name="Chang Q."/>
            <person name="Ding S."/>
            <person name="Wang X."/>
            <person name="Zhu J."/>
            <person name="Ruan X."/>
            <person name="Zhao L."/>
            <person name="Wei J."/>
            <person name="Que T."/>
            <person name="Du C."/>
            <person name="Cheng J."/>
            <person name="Dai P."/>
            <person name="Han X."/>
            <person name="Huang E."/>
            <person name="Gao Y."/>
            <person name="Liu J."/>
            <person name="Shao H."/>
            <person name="Ye R."/>
            <person name="Li L."/>
            <person name="Wei W."/>
            <person name="Wang X."/>
            <person name="Wang C."/>
            <person name="Yang T."/>
            <person name="Huo Q."/>
            <person name="Li W."/>
            <person name="Guo W."/>
            <person name="Chen H."/>
            <person name="Zhou L."/>
            <person name="Ni X."/>
            <person name="Tian J."/>
            <person name="Zhou Y."/>
            <person name="Sheng Y."/>
            <person name="Liu T."/>
            <person name="Pan Y."/>
            <person name="Xia L."/>
            <person name="Li J."/>
            <person name="Zhao F."/>
            <person name="Cao W."/>
        </authorList>
    </citation>
    <scope>NUCLEOTIDE SEQUENCE</scope>
    <source>
        <strain evidence="1">Hyas-2018</strain>
    </source>
</reference>
<dbReference type="EMBL" id="CM023485">
    <property type="protein sequence ID" value="KAH6930409.1"/>
    <property type="molecule type" value="Genomic_DNA"/>
</dbReference>
<evidence type="ECO:0000313" key="2">
    <source>
        <dbReference type="Proteomes" id="UP000821845"/>
    </source>
</evidence>
<name>A0ACB7S9G2_HYAAI</name>
<keyword evidence="2" id="KW-1185">Reference proteome</keyword>
<organism evidence="1 2">
    <name type="scientific">Hyalomma asiaticum</name>
    <name type="common">Tick</name>
    <dbReference type="NCBI Taxonomy" id="266040"/>
    <lineage>
        <taxon>Eukaryota</taxon>
        <taxon>Metazoa</taxon>
        <taxon>Ecdysozoa</taxon>
        <taxon>Arthropoda</taxon>
        <taxon>Chelicerata</taxon>
        <taxon>Arachnida</taxon>
        <taxon>Acari</taxon>
        <taxon>Parasitiformes</taxon>
        <taxon>Ixodida</taxon>
        <taxon>Ixodoidea</taxon>
        <taxon>Ixodidae</taxon>
        <taxon>Hyalomminae</taxon>
        <taxon>Hyalomma</taxon>
    </lineage>
</organism>
<accession>A0ACB7S9G2</accession>
<comment type="caution">
    <text evidence="1">The sequence shown here is derived from an EMBL/GenBank/DDBJ whole genome shotgun (WGS) entry which is preliminary data.</text>
</comment>
<gene>
    <name evidence="1" type="ORF">HPB50_013345</name>
</gene>
<evidence type="ECO:0000313" key="1">
    <source>
        <dbReference type="EMBL" id="KAH6930409.1"/>
    </source>
</evidence>
<sequence length="528" mass="57997">MPEVATVEGMDINPDEFHGAGWTTALGARWKRDPARNAAAAAAAETNASAAKKPGFNAPSSGWCRTHRRGEVKVQLQTAWQANDLGSTTAQRLNDKQRLNDIYQARAIVIQSEDEPADVDDITSEVSEAPSNASASDSNAKKCSKKKRKFSTFQSAITEICTHANPWQTRPPRKTNRSTQSYENNLHTGPRAHLFPGTPPCAAHTPPATRANRKAITVDPIPRNIHPTHNEGRRKARAKAILDKIKHNETKVLFVDAARYWNRGAYAVSVVDTHGSLVNAATVVTNFTHEAEEMAIAVALRSCTGASVIYSDSRTAIRTITAALVSSKAAAVVNKLFLNRENRPDIFGGQDEPKSKTRSTQAVLVGWIEVASPSRLQQTITATELCDRRPLLLLRCMRQLIGGTSAPQEEKLLRELFLQHLPQSMVPVLVTAGDVPVDALIEMAERVADYSQAHSFNPVTTADPALARIENRLDALVRRLDDFLPARRRSAFRLQLHSRSSTSPRSPGLQTTDAQRDVSSSTMCWYHC</sequence>
<protein>
    <submittedName>
        <fullName evidence="1">Uncharacterized protein</fullName>
    </submittedName>
</protein>
<proteinExistence type="predicted"/>